<dbReference type="InterPro" id="IPR023631">
    <property type="entry name" value="Amidase_dom"/>
</dbReference>
<protein>
    <submittedName>
        <fullName evidence="2">Amidase</fullName>
    </submittedName>
</protein>
<dbReference type="KEGG" id="plig:NAG76_11330"/>
<sequence length="475" mass="52753">MNRILDDDATELAEKIRNGQYSSLEVTNTYIEHLQRANRSVNCISVDRYDIARQEAIDADIKLKNNEPVGRMHGVPISIKDCFHVAGMATTGGLIHRKDNIEPEDAEAVALLKREGAIVIGKTNTPTLCFCQETDNKLHGRTNNPWDLSRSVGGSSGGEGALIALGGAAVGLGADIGGSIRFPSHNNGIVGFKSGNKQVSAIGNFPHITIPEQDRMLGIGAMSKSVRDARLMNEILTGSKRKFVDLNAYEIIMPQKQEGIPLHEATIGLMEQLRVKLTADYKLSDELPPHFEEAALIWQELMSINGAKHVVKLLTDNGAKKNPTWEFVKEKVTRKSDFHSNLSWALIGARMFQPSEVRLAEIRNLLAVGDQQIAQYFSNKLLIIPVYHEAAQKHGKLYSEIFSIRKTYKQYMPYIAYANVWGLPSLTLPIGTDEAGMPIGVQIICNVGNEDAIFQLGEWIEEEMYRYKRCTTYDA</sequence>
<gene>
    <name evidence="2" type="ORF">NAG76_11330</name>
</gene>
<evidence type="ECO:0000313" key="2">
    <source>
        <dbReference type="EMBL" id="URN92492.1"/>
    </source>
</evidence>
<evidence type="ECO:0000313" key="3">
    <source>
        <dbReference type="Proteomes" id="UP001056756"/>
    </source>
</evidence>
<dbReference type="EMBL" id="CP097899">
    <property type="protein sequence ID" value="URN92492.1"/>
    <property type="molecule type" value="Genomic_DNA"/>
</dbReference>
<accession>A0A9J6Z910</accession>
<dbReference type="PANTHER" id="PTHR43372">
    <property type="entry name" value="FATTY-ACID AMIDE HYDROLASE"/>
    <property type="match status" value="1"/>
</dbReference>
<dbReference type="Pfam" id="PF01425">
    <property type="entry name" value="Amidase"/>
    <property type="match status" value="1"/>
</dbReference>
<organism evidence="2 3">
    <name type="scientific">Candidatus Pristimantibacillus lignocellulolyticus</name>
    <dbReference type="NCBI Taxonomy" id="2994561"/>
    <lineage>
        <taxon>Bacteria</taxon>
        <taxon>Bacillati</taxon>
        <taxon>Bacillota</taxon>
        <taxon>Bacilli</taxon>
        <taxon>Bacillales</taxon>
        <taxon>Paenibacillaceae</taxon>
        <taxon>Candidatus Pristimantibacillus</taxon>
    </lineage>
</organism>
<dbReference type="PROSITE" id="PS00571">
    <property type="entry name" value="AMIDASES"/>
    <property type="match status" value="1"/>
</dbReference>
<dbReference type="AlphaFoldDB" id="A0A9J6Z910"/>
<feature type="domain" description="Amidase" evidence="1">
    <location>
        <begin position="25"/>
        <end position="453"/>
    </location>
</feature>
<dbReference type="GO" id="GO:0012505">
    <property type="term" value="C:endomembrane system"/>
    <property type="evidence" value="ECO:0007669"/>
    <property type="project" value="TreeGrafter"/>
</dbReference>
<dbReference type="InterPro" id="IPR052739">
    <property type="entry name" value="FAAH2"/>
</dbReference>
<dbReference type="Gene3D" id="3.90.1300.10">
    <property type="entry name" value="Amidase signature (AS) domain"/>
    <property type="match status" value="1"/>
</dbReference>
<evidence type="ECO:0000259" key="1">
    <source>
        <dbReference type="Pfam" id="PF01425"/>
    </source>
</evidence>
<dbReference type="Proteomes" id="UP001056756">
    <property type="component" value="Chromosome"/>
</dbReference>
<proteinExistence type="predicted"/>
<reference evidence="2" key="1">
    <citation type="submission" date="2022-05" db="EMBL/GenBank/DDBJ databases">
        <title>Novel bacterial taxa in a minimal lignocellulolytic consortium and its capacity to transform plastics disclosed by genome-resolved metagenomics.</title>
        <authorList>
            <person name="Rodriguez C.A.D."/>
            <person name="Diaz-Garcia L."/>
            <person name="Herrera K."/>
            <person name="Tarazona N.A."/>
            <person name="Sproer C."/>
            <person name="Overmann J."/>
            <person name="Jimenez D.J."/>
        </authorList>
    </citation>
    <scope>NUCLEOTIDE SEQUENCE</scope>
    <source>
        <strain evidence="2">MAG5</strain>
    </source>
</reference>
<dbReference type="InterPro" id="IPR036928">
    <property type="entry name" value="AS_sf"/>
</dbReference>
<dbReference type="PANTHER" id="PTHR43372:SF4">
    <property type="entry name" value="FATTY-ACID AMIDE HYDROLASE 2"/>
    <property type="match status" value="1"/>
</dbReference>
<dbReference type="SUPFAM" id="SSF75304">
    <property type="entry name" value="Amidase signature (AS) enzymes"/>
    <property type="match status" value="1"/>
</dbReference>
<dbReference type="InterPro" id="IPR020556">
    <property type="entry name" value="Amidase_CS"/>
</dbReference>
<name>A0A9J6Z910_9BACL</name>